<reference evidence="2" key="1">
    <citation type="submission" date="2023-06" db="EMBL/GenBank/DDBJ databases">
        <title>Genome-scale phylogeny and comparative genomics of the fungal order Sordariales.</title>
        <authorList>
            <consortium name="Lawrence Berkeley National Laboratory"/>
            <person name="Hensen N."/>
            <person name="Bonometti L."/>
            <person name="Westerberg I."/>
            <person name="Brannstrom I.O."/>
            <person name="Guillou S."/>
            <person name="Cros-Aarteil S."/>
            <person name="Calhoun S."/>
            <person name="Haridas S."/>
            <person name="Kuo A."/>
            <person name="Mondo S."/>
            <person name="Pangilinan J."/>
            <person name="Riley R."/>
            <person name="Labutti K."/>
            <person name="Andreopoulos B."/>
            <person name="Lipzen A."/>
            <person name="Chen C."/>
            <person name="Yanf M."/>
            <person name="Daum C."/>
            <person name="Ng V."/>
            <person name="Clum A."/>
            <person name="Steindorff A."/>
            <person name="Ohm R."/>
            <person name="Martin F."/>
            <person name="Silar P."/>
            <person name="Natvig D."/>
            <person name="Lalanne C."/>
            <person name="Gautier V."/>
            <person name="Ament-Velasquez S.L."/>
            <person name="Kruys A."/>
            <person name="Hutchinson M.I."/>
            <person name="Powell A.J."/>
            <person name="Barry K."/>
            <person name="Miller A.N."/>
            <person name="Grigoriev I.V."/>
            <person name="Debuchy R."/>
            <person name="Gladieux P."/>
            <person name="Thoren M.H."/>
            <person name="Johannesson H."/>
        </authorList>
    </citation>
    <scope>NUCLEOTIDE SEQUENCE</scope>
    <source>
        <strain evidence="2">SMH2532-1</strain>
    </source>
</reference>
<organism evidence="2 3">
    <name type="scientific">Cercophora newfieldiana</name>
    <dbReference type="NCBI Taxonomy" id="92897"/>
    <lineage>
        <taxon>Eukaryota</taxon>
        <taxon>Fungi</taxon>
        <taxon>Dikarya</taxon>
        <taxon>Ascomycota</taxon>
        <taxon>Pezizomycotina</taxon>
        <taxon>Sordariomycetes</taxon>
        <taxon>Sordariomycetidae</taxon>
        <taxon>Sordariales</taxon>
        <taxon>Lasiosphaeriaceae</taxon>
        <taxon>Cercophora</taxon>
    </lineage>
</organism>
<gene>
    <name evidence="2" type="ORF">B0T16DRAFT_141096</name>
</gene>
<dbReference type="Pfam" id="PF24809">
    <property type="entry name" value="DUF7708"/>
    <property type="match status" value="1"/>
</dbReference>
<dbReference type="EMBL" id="JAULSV010000004">
    <property type="protein sequence ID" value="KAK0645509.1"/>
    <property type="molecule type" value="Genomic_DNA"/>
</dbReference>
<dbReference type="Proteomes" id="UP001174936">
    <property type="component" value="Unassembled WGS sequence"/>
</dbReference>
<sequence>MESKPGLAPLGVAPDPSTHPIFDRARDAFLSSLSPAERVLFSPCFSVDDVQAATVKLQAVTNEAHGRILEGNTAIQVIHRLGEALNPYFKIIEIFISSNPQYAAVIWGGIRLVLQMASNFVTFFGKFLQLMSTLAESLSEYKAILGLCMAEAAIPGSQDRLEFSLVLKRIEAVYGDILNVLRAAVHVFTRNNGRIKRTPMVIADLLWRPFDTRFGELVQSIKGHRSGDFRESLSPCIIGCFR</sequence>
<proteinExistence type="predicted"/>
<evidence type="ECO:0000313" key="2">
    <source>
        <dbReference type="EMBL" id="KAK0645509.1"/>
    </source>
</evidence>
<evidence type="ECO:0000259" key="1">
    <source>
        <dbReference type="Pfam" id="PF24809"/>
    </source>
</evidence>
<accession>A0AA39Y3T0</accession>
<dbReference type="InterPro" id="IPR056125">
    <property type="entry name" value="DUF7708"/>
</dbReference>
<keyword evidence="3" id="KW-1185">Reference proteome</keyword>
<comment type="caution">
    <text evidence="2">The sequence shown here is derived from an EMBL/GenBank/DDBJ whole genome shotgun (WGS) entry which is preliminary data.</text>
</comment>
<evidence type="ECO:0000313" key="3">
    <source>
        <dbReference type="Proteomes" id="UP001174936"/>
    </source>
</evidence>
<protein>
    <recommendedName>
        <fullName evidence="1">DUF7708 domain-containing protein</fullName>
    </recommendedName>
</protein>
<dbReference type="AlphaFoldDB" id="A0AA39Y3T0"/>
<name>A0AA39Y3T0_9PEZI</name>
<feature type="domain" description="DUF7708" evidence="1">
    <location>
        <begin position="78"/>
        <end position="145"/>
    </location>
</feature>